<dbReference type="PROSITE" id="PS50143">
    <property type="entry name" value="BIR_REPEAT_2"/>
    <property type="match status" value="1"/>
</dbReference>
<dbReference type="InterPro" id="IPR019775">
    <property type="entry name" value="WD40_repeat_CS"/>
</dbReference>
<protein>
    <recommendedName>
        <fullName evidence="6">Baculoviral IAP repeat-containing protein 6</fullName>
    </recommendedName>
</protein>
<dbReference type="Pfam" id="PF00653">
    <property type="entry name" value="BIR"/>
    <property type="match status" value="1"/>
</dbReference>
<feature type="non-terminal residue" evidence="4">
    <location>
        <position position="600"/>
    </location>
</feature>
<dbReference type="FunFam" id="1.10.1170.10:FF:000001">
    <property type="entry name" value="baculoviral IAP repeat-containing protein 6 isoform X1"/>
    <property type="match status" value="1"/>
</dbReference>
<dbReference type="SMART" id="SM00238">
    <property type="entry name" value="BIR"/>
    <property type="match status" value="1"/>
</dbReference>
<dbReference type="InterPro" id="IPR051190">
    <property type="entry name" value="Baculoviral_IAP"/>
</dbReference>
<name>A0AAV2I8M2_LYMST</name>
<evidence type="ECO:0000313" key="5">
    <source>
        <dbReference type="Proteomes" id="UP001497497"/>
    </source>
</evidence>
<reference evidence="4 5" key="1">
    <citation type="submission" date="2024-04" db="EMBL/GenBank/DDBJ databases">
        <authorList>
            <consortium name="Genoscope - CEA"/>
            <person name="William W."/>
        </authorList>
    </citation>
    <scope>NUCLEOTIDE SEQUENCE [LARGE SCALE GENOMIC DNA]</scope>
</reference>
<comment type="caution">
    <text evidence="4">The sequence shown here is derived from an EMBL/GenBank/DDBJ whole genome shotgun (WGS) entry which is preliminary data.</text>
</comment>
<dbReference type="InterPro" id="IPR036322">
    <property type="entry name" value="WD40_repeat_dom_sf"/>
</dbReference>
<dbReference type="Proteomes" id="UP001497497">
    <property type="component" value="Unassembled WGS sequence"/>
</dbReference>
<dbReference type="PROSITE" id="PS00678">
    <property type="entry name" value="WD_REPEATS_1"/>
    <property type="match status" value="1"/>
</dbReference>
<dbReference type="SUPFAM" id="SSF57924">
    <property type="entry name" value="Inhibitor of apoptosis (IAP) repeat"/>
    <property type="match status" value="1"/>
</dbReference>
<keyword evidence="1" id="KW-0479">Metal-binding</keyword>
<dbReference type="AlphaFoldDB" id="A0AAV2I8M2"/>
<dbReference type="Gene3D" id="1.10.1170.10">
    <property type="entry name" value="Inhibitor Of Apoptosis Protein (2mihbC-IAP-1), Chain A"/>
    <property type="match status" value="1"/>
</dbReference>
<dbReference type="PANTHER" id="PTHR46771">
    <property type="entry name" value="DETERIN"/>
    <property type="match status" value="1"/>
</dbReference>
<dbReference type="CDD" id="cd00022">
    <property type="entry name" value="BIR"/>
    <property type="match status" value="1"/>
</dbReference>
<dbReference type="EMBL" id="CAXITT010000496">
    <property type="protein sequence ID" value="CAL1542614.1"/>
    <property type="molecule type" value="Genomic_DNA"/>
</dbReference>
<organism evidence="4 5">
    <name type="scientific">Lymnaea stagnalis</name>
    <name type="common">Great pond snail</name>
    <name type="synonym">Helix stagnalis</name>
    <dbReference type="NCBI Taxonomy" id="6523"/>
    <lineage>
        <taxon>Eukaryota</taxon>
        <taxon>Metazoa</taxon>
        <taxon>Spiralia</taxon>
        <taxon>Lophotrochozoa</taxon>
        <taxon>Mollusca</taxon>
        <taxon>Gastropoda</taxon>
        <taxon>Heterobranchia</taxon>
        <taxon>Euthyneura</taxon>
        <taxon>Panpulmonata</taxon>
        <taxon>Hygrophila</taxon>
        <taxon>Lymnaeoidea</taxon>
        <taxon>Lymnaeidae</taxon>
        <taxon>Lymnaea</taxon>
    </lineage>
</organism>
<dbReference type="GO" id="GO:0046872">
    <property type="term" value="F:metal ion binding"/>
    <property type="evidence" value="ECO:0007669"/>
    <property type="project" value="UniProtKB-KW"/>
</dbReference>
<evidence type="ECO:0008006" key="6">
    <source>
        <dbReference type="Google" id="ProtNLM"/>
    </source>
</evidence>
<keyword evidence="5" id="KW-1185">Reference proteome</keyword>
<gene>
    <name evidence="4" type="ORF">GSLYS_00016148001</name>
</gene>
<dbReference type="InterPro" id="IPR001370">
    <property type="entry name" value="BIR_rpt"/>
</dbReference>
<sequence length="600" mass="66715">MAADTEKQWPIREDGCLSVDVNTSHVIYNSSLNSVILSSRDQSVTILDALSGAFLQKSDLSGHKCDTLDVIYLPEKDKTVYCDGCAIGVRGDFQGILLLDTALQTPVNKPEDIVKIELPLVEAIQLRKTLLSTDLSGKEFVDDFAKELTHGIEKTQDATQGNHKTAKWATVCLQMQHLVLKSVCSSLLDELTKTNQTGQGFPVASALVDRLGFLLPITRIEIMKEPVNRALMYSEAARRETFANWPHMNYKWALPEPMAQAGFFHHPNLHGDDRAMCFTCNVCLVCWEPTDEPWSEHERHSQSCPYIKGDCTQNVPLTVTYATQPAQFHGDAQQKIACVSTTLNEDFIATSTRDGNIVVWDISHILKKHCQFDIDLTDTLVALKTGLQIERFQSHQQSHLVASKNDLKDQETLCDEEVCNIALHERHREDKQAVNGSHRPSEDLFVTSLCIADETKWREDMISPNPSKPSSVHDAQLSLFCGLSLRQTKSPEMGDGNAHICPEGSGVCCSNNLNVQLMNEVNEAVSSESRLITDGHYSTDFIMPESRLTPYIIVISLIEEARSSSRASPKKKIPQSPVMSKPSFDKEDLSASPSMLGNTT</sequence>
<evidence type="ECO:0000313" key="4">
    <source>
        <dbReference type="EMBL" id="CAL1542614.1"/>
    </source>
</evidence>
<evidence type="ECO:0000256" key="3">
    <source>
        <dbReference type="SAM" id="MobiDB-lite"/>
    </source>
</evidence>
<keyword evidence="2" id="KW-0862">Zinc</keyword>
<evidence type="ECO:0000256" key="1">
    <source>
        <dbReference type="ARBA" id="ARBA00022723"/>
    </source>
</evidence>
<dbReference type="SUPFAM" id="SSF50978">
    <property type="entry name" value="WD40 repeat-like"/>
    <property type="match status" value="1"/>
</dbReference>
<dbReference type="PANTHER" id="PTHR46771:SF5">
    <property type="entry name" value="DETERIN"/>
    <property type="match status" value="1"/>
</dbReference>
<feature type="compositionally biased region" description="Polar residues" evidence="3">
    <location>
        <begin position="591"/>
        <end position="600"/>
    </location>
</feature>
<proteinExistence type="predicted"/>
<accession>A0AAV2I8M2</accession>
<evidence type="ECO:0000256" key="2">
    <source>
        <dbReference type="ARBA" id="ARBA00022833"/>
    </source>
</evidence>
<feature type="region of interest" description="Disordered" evidence="3">
    <location>
        <begin position="563"/>
        <end position="600"/>
    </location>
</feature>